<dbReference type="Proteomes" id="UP000001072">
    <property type="component" value="Unassembled WGS sequence"/>
</dbReference>
<proteinExistence type="predicted"/>
<evidence type="ECO:0000256" key="1">
    <source>
        <dbReference type="SAM" id="Phobius"/>
    </source>
</evidence>
<dbReference type="RefSeq" id="XP_007413334.1">
    <property type="nucleotide sequence ID" value="XM_007413272.1"/>
</dbReference>
<keyword evidence="1" id="KW-0812">Transmembrane</keyword>
<keyword evidence="3" id="KW-1185">Reference proteome</keyword>
<organism evidence="3">
    <name type="scientific">Melampsora larici-populina (strain 98AG31 / pathotype 3-4-7)</name>
    <name type="common">Poplar leaf rust fungus</name>
    <dbReference type="NCBI Taxonomy" id="747676"/>
    <lineage>
        <taxon>Eukaryota</taxon>
        <taxon>Fungi</taxon>
        <taxon>Dikarya</taxon>
        <taxon>Basidiomycota</taxon>
        <taxon>Pucciniomycotina</taxon>
        <taxon>Pucciniomycetes</taxon>
        <taxon>Pucciniales</taxon>
        <taxon>Melampsoraceae</taxon>
        <taxon>Melampsora</taxon>
    </lineage>
</organism>
<dbReference type="AlphaFoldDB" id="F4RVR2"/>
<dbReference type="GeneID" id="18926740"/>
<name>F4RVR2_MELLP</name>
<evidence type="ECO:0000313" key="3">
    <source>
        <dbReference type="Proteomes" id="UP000001072"/>
    </source>
</evidence>
<reference evidence="3" key="1">
    <citation type="journal article" date="2011" name="Proc. Natl. Acad. Sci. U.S.A.">
        <title>Obligate biotrophy features unraveled by the genomic analysis of rust fungi.</title>
        <authorList>
            <person name="Duplessis S."/>
            <person name="Cuomo C.A."/>
            <person name="Lin Y.-C."/>
            <person name="Aerts A."/>
            <person name="Tisserant E."/>
            <person name="Veneault-Fourrey C."/>
            <person name="Joly D.L."/>
            <person name="Hacquard S."/>
            <person name="Amselem J."/>
            <person name="Cantarel B.L."/>
            <person name="Chiu R."/>
            <person name="Coutinho P.M."/>
            <person name="Feau N."/>
            <person name="Field M."/>
            <person name="Frey P."/>
            <person name="Gelhaye E."/>
            <person name="Goldberg J."/>
            <person name="Grabherr M.G."/>
            <person name="Kodira C.D."/>
            <person name="Kohler A."/>
            <person name="Kuees U."/>
            <person name="Lindquist E.A."/>
            <person name="Lucas S.M."/>
            <person name="Mago R."/>
            <person name="Mauceli E."/>
            <person name="Morin E."/>
            <person name="Murat C."/>
            <person name="Pangilinan J.L."/>
            <person name="Park R."/>
            <person name="Pearson M."/>
            <person name="Quesneville H."/>
            <person name="Rouhier N."/>
            <person name="Sakthikumar S."/>
            <person name="Salamov A.A."/>
            <person name="Schmutz J."/>
            <person name="Selles B."/>
            <person name="Shapiro H."/>
            <person name="Tanguay P."/>
            <person name="Tuskan G.A."/>
            <person name="Henrissat B."/>
            <person name="Van de Peer Y."/>
            <person name="Rouze P."/>
            <person name="Ellis J.G."/>
            <person name="Dodds P.N."/>
            <person name="Schein J.E."/>
            <person name="Zhong S."/>
            <person name="Hamelin R.C."/>
            <person name="Grigoriev I.V."/>
            <person name="Szabo L.J."/>
            <person name="Martin F."/>
        </authorList>
    </citation>
    <scope>NUCLEOTIDE SEQUENCE [LARGE SCALE GENOMIC DNA]</scope>
    <source>
        <strain evidence="3">98AG31 / pathotype 3-4-7</strain>
    </source>
</reference>
<sequence>MSSPSHFKSFLSFHIKFDFLNFLKCLSVLSFFNFYVLAGYSVQDCGIAWAPNIQLLGHPPIGHPGYYCKNSGGVEYGCEVCHTLQQGFWHACRWRPAWGARCGDQGLSCGYMSTDCTDEIICSKGYSYYGEYAHCWDDDRRYKCVPDGNQRPITHTVCSKCLQGTAKQSGGPVW</sequence>
<dbReference type="HOGENOM" id="CLU_1555609_0_0_1"/>
<evidence type="ECO:0000313" key="2">
    <source>
        <dbReference type="EMBL" id="EGG03540.1"/>
    </source>
</evidence>
<dbReference type="KEGG" id="mlr:MELLADRAFT_124345"/>
<dbReference type="OrthoDB" id="10475027at2759"/>
<dbReference type="EMBL" id="GL883124">
    <property type="protein sequence ID" value="EGG03540.1"/>
    <property type="molecule type" value="Genomic_DNA"/>
</dbReference>
<keyword evidence="1" id="KW-1133">Transmembrane helix</keyword>
<dbReference type="VEuPathDB" id="FungiDB:MELLADRAFT_124345"/>
<dbReference type="InParanoid" id="F4RVR2"/>
<protein>
    <submittedName>
        <fullName evidence="2">Secreted protein</fullName>
    </submittedName>
</protein>
<accession>F4RVR2</accession>
<feature type="transmembrane region" description="Helical" evidence="1">
    <location>
        <begin position="21"/>
        <end position="42"/>
    </location>
</feature>
<gene>
    <name evidence="2" type="ORF">MELLADRAFT_124345</name>
</gene>
<keyword evidence="1" id="KW-0472">Membrane</keyword>